<protein>
    <recommendedName>
        <fullName evidence="5">Reverse transcriptase domain-containing protein</fullName>
    </recommendedName>
</protein>
<dbReference type="InterPro" id="IPR043502">
    <property type="entry name" value="DNA/RNA_pol_sf"/>
</dbReference>
<organism evidence="3">
    <name type="scientific">Trichuris suis</name>
    <name type="common">pig whipworm</name>
    <dbReference type="NCBI Taxonomy" id="68888"/>
    <lineage>
        <taxon>Eukaryota</taxon>
        <taxon>Metazoa</taxon>
        <taxon>Ecdysozoa</taxon>
        <taxon>Nematoda</taxon>
        <taxon>Enoplea</taxon>
        <taxon>Dorylaimia</taxon>
        <taxon>Trichinellida</taxon>
        <taxon>Trichuridae</taxon>
        <taxon>Trichuris</taxon>
    </lineage>
</organism>
<dbReference type="EMBL" id="KL367625">
    <property type="protein sequence ID" value="KFD61374.1"/>
    <property type="molecule type" value="Genomic_DNA"/>
</dbReference>
<sequence length="224" mass="24658">MPRHGRPLEKARRKGNIRQMAFMKSSAACFVAECNSADLVGVELTEKLGMYKQPMDAEHGLTNESQCSNGATGHLDFGSHNDDSRCAEALPSQSHASSESCHQPNFSTKTAGPLYAALPDVDRELDRLERNGVLSKVNYSNWAASIVVNKRNGPFRISADFSTGINDALQLHQYPLPLPEDIITILNVGAFFSCIDFADAYLQIEVDEQSGQLITVNTHRGLYR</sequence>
<evidence type="ECO:0000313" key="3">
    <source>
        <dbReference type="EMBL" id="KFD61374.1"/>
    </source>
</evidence>
<dbReference type="AlphaFoldDB" id="A0A085MVX8"/>
<gene>
    <name evidence="2" type="ORF">M513_11748</name>
    <name evidence="3" type="ORF">M514_11748</name>
</gene>
<reference evidence="3 4" key="1">
    <citation type="journal article" date="2014" name="Nat. Genet.">
        <title>Genome and transcriptome of the porcine whipworm Trichuris suis.</title>
        <authorList>
            <person name="Jex A.R."/>
            <person name="Nejsum P."/>
            <person name="Schwarz E.M."/>
            <person name="Hu L."/>
            <person name="Young N.D."/>
            <person name="Hall R.S."/>
            <person name="Korhonen P.K."/>
            <person name="Liao S."/>
            <person name="Thamsborg S."/>
            <person name="Xia J."/>
            <person name="Xu P."/>
            <person name="Wang S."/>
            <person name="Scheerlinck J.P."/>
            <person name="Hofmann A."/>
            <person name="Sternberg P.W."/>
            <person name="Wang J."/>
            <person name="Gasser R.B."/>
        </authorList>
    </citation>
    <scope>NUCLEOTIDE SEQUENCE [LARGE SCALE GENOMIC DNA]</scope>
    <source>
        <strain evidence="3">DCEP-RM93F</strain>
        <strain evidence="2">DCEP-RM93M</strain>
    </source>
</reference>
<accession>A0A085MVX8</accession>
<keyword evidence="4" id="KW-1185">Reference proteome</keyword>
<dbReference type="EMBL" id="KL363329">
    <property type="protein sequence ID" value="KFD47385.1"/>
    <property type="molecule type" value="Genomic_DNA"/>
</dbReference>
<evidence type="ECO:0000256" key="1">
    <source>
        <dbReference type="SAM" id="MobiDB-lite"/>
    </source>
</evidence>
<name>A0A085MVX8_9BILA</name>
<evidence type="ECO:0000313" key="4">
    <source>
        <dbReference type="Proteomes" id="UP000030764"/>
    </source>
</evidence>
<feature type="compositionally biased region" description="Polar residues" evidence="1">
    <location>
        <begin position="91"/>
        <end position="105"/>
    </location>
</feature>
<dbReference type="Gene3D" id="3.10.10.10">
    <property type="entry name" value="HIV Type 1 Reverse Transcriptase, subunit A, domain 1"/>
    <property type="match status" value="1"/>
</dbReference>
<evidence type="ECO:0000313" key="2">
    <source>
        <dbReference type="EMBL" id="KFD47385.1"/>
    </source>
</evidence>
<dbReference type="SUPFAM" id="SSF56672">
    <property type="entry name" value="DNA/RNA polymerases"/>
    <property type="match status" value="1"/>
</dbReference>
<dbReference type="PANTHER" id="PTHR37984">
    <property type="entry name" value="PROTEIN CBG26694"/>
    <property type="match status" value="1"/>
</dbReference>
<feature type="region of interest" description="Disordered" evidence="1">
    <location>
        <begin position="84"/>
        <end position="105"/>
    </location>
</feature>
<dbReference type="Proteomes" id="UP000030764">
    <property type="component" value="Unassembled WGS sequence"/>
</dbReference>
<dbReference type="InterPro" id="IPR050951">
    <property type="entry name" value="Retrovirus_Pol_polyprotein"/>
</dbReference>
<dbReference type="Proteomes" id="UP000030758">
    <property type="component" value="Unassembled WGS sequence"/>
</dbReference>
<dbReference type="PANTHER" id="PTHR37984:SF5">
    <property type="entry name" value="PROTEIN NYNRIN-LIKE"/>
    <property type="match status" value="1"/>
</dbReference>
<dbReference type="InterPro" id="IPR043128">
    <property type="entry name" value="Rev_trsase/Diguanyl_cyclase"/>
</dbReference>
<dbReference type="Gene3D" id="3.30.70.270">
    <property type="match status" value="1"/>
</dbReference>
<proteinExistence type="predicted"/>
<evidence type="ECO:0008006" key="5">
    <source>
        <dbReference type="Google" id="ProtNLM"/>
    </source>
</evidence>